<evidence type="ECO:0000313" key="11">
    <source>
        <dbReference type="Ensembl" id="ENSGMOP00000020208.2"/>
    </source>
</evidence>
<evidence type="ECO:0000256" key="6">
    <source>
        <dbReference type="PROSITE-ProRule" id="PRU00266"/>
    </source>
</evidence>
<dbReference type="CDD" id="cd20314">
    <property type="entry name" value="DSRM_EIF2AK2"/>
    <property type="match status" value="1"/>
</dbReference>
<evidence type="ECO:0000313" key="12">
    <source>
        <dbReference type="Proteomes" id="UP000694546"/>
    </source>
</evidence>
<dbReference type="GO" id="GO:0004694">
    <property type="term" value="F:eukaryotic translation initiation factor 2alpha kinase activity"/>
    <property type="evidence" value="ECO:0007669"/>
    <property type="project" value="TreeGrafter"/>
</dbReference>
<dbReference type="Pfam" id="PF00035">
    <property type="entry name" value="dsrm"/>
    <property type="match status" value="2"/>
</dbReference>
<dbReference type="GeneTree" id="ENSGT00940000163863"/>
<evidence type="ECO:0000256" key="1">
    <source>
        <dbReference type="ARBA" id="ARBA00022679"/>
    </source>
</evidence>
<evidence type="ECO:0000259" key="10">
    <source>
        <dbReference type="PROSITE" id="PS50137"/>
    </source>
</evidence>
<protein>
    <submittedName>
        <fullName evidence="11">Interferon-induced, double-stranded RNA-activated protein kinase-like</fullName>
    </submittedName>
</protein>
<sequence>MITYTWEIYIAYAMESINYVAKLNEFVQKSGIEMKYEDMGSEGPAHIKTFTQRVISNGKPYPKGVGKNKKEARQNAAKHALESVLGTDSDHSHVSGRSVRDTTEPINPSKLTQPNYTCWLNEHSQKNRVPIMALESTAVELGYAKPCCKFVIDGTEYPSGSGRTKKEAKEDAARLVYEKIWRNPLSNTVDQSGSVDPSSPQTNELNQDMSEAIGSPENMVVSLRELSGLTEFTYLGLDSQHQQENMCNVDLLVKRCGPAHCPQGVIDGREYPEVEGKTAKEPKKRTAKEAWPVLQELSDWDSKANGKSAKSEEDGTNNKATSDTASSASGSWIQFSNSSAPPKEEKLGIKAKIKLGEKLNKEPSNTPRGPTTSKFLTEYDNIECIGQGGFGHVHKARMKHLDTYCAVKIVPNKENAMREAKILAKLQHPNIVRYYTSWTEDQENIPPNCKGLSTSQSSSDTSGTFLYIQMELCEMKDLYEWIQEKNSLHQDPTRRKESLDIMKKMICGVEYIHSKNLMHRDLKPSNIMVGSDGEVKIVDFGLVTAESDEEGNVLEKTMGTGTRSFMPPEQRYKNVYNNKVDIFASGLVYFLMLWNFSVHEKSKRWDDIRKQKFPADFTLSFPKESFLITSMLHENPESRPSAEEIMAKLERLDLPTARPIRTNWADKAWSSAPNSY</sequence>
<dbReference type="SUPFAM" id="SSF56112">
    <property type="entry name" value="Protein kinase-like (PK-like)"/>
    <property type="match status" value="1"/>
</dbReference>
<evidence type="ECO:0000256" key="3">
    <source>
        <dbReference type="ARBA" id="ARBA00022777"/>
    </source>
</evidence>
<gene>
    <name evidence="11" type="primary">LOC115560251</name>
</gene>
<dbReference type="InterPro" id="IPR000719">
    <property type="entry name" value="Prot_kinase_dom"/>
</dbReference>
<reference evidence="11" key="1">
    <citation type="submission" date="2025-08" db="UniProtKB">
        <authorList>
            <consortium name="Ensembl"/>
        </authorList>
    </citation>
    <scope>IDENTIFICATION</scope>
</reference>
<feature type="domain" description="DRBM" evidence="10">
    <location>
        <begin position="18"/>
        <end position="86"/>
    </location>
</feature>
<proteinExistence type="inferred from homology"/>
<reference evidence="11" key="2">
    <citation type="submission" date="2025-09" db="UniProtKB">
        <authorList>
            <consortium name="Ensembl"/>
        </authorList>
    </citation>
    <scope>IDENTIFICATION</scope>
</reference>
<dbReference type="Pfam" id="PF00069">
    <property type="entry name" value="Pkinase"/>
    <property type="match status" value="1"/>
</dbReference>
<dbReference type="Ensembl" id="ENSGMOT00000020707.2">
    <property type="protein sequence ID" value="ENSGMOP00000020208.2"/>
    <property type="gene ID" value="ENSGMOG00000018813.2"/>
</dbReference>
<dbReference type="InterPro" id="IPR017441">
    <property type="entry name" value="Protein_kinase_ATP_BS"/>
</dbReference>
<dbReference type="InterPro" id="IPR011009">
    <property type="entry name" value="Kinase-like_dom_sf"/>
</dbReference>
<dbReference type="SMART" id="SM00358">
    <property type="entry name" value="DSRM"/>
    <property type="match status" value="2"/>
</dbReference>
<dbReference type="PROSITE" id="PS50011">
    <property type="entry name" value="PROTEIN_KINASE_DOM"/>
    <property type="match status" value="1"/>
</dbReference>
<keyword evidence="2 7" id="KW-0547">Nucleotide-binding</keyword>
<evidence type="ECO:0000256" key="4">
    <source>
        <dbReference type="ARBA" id="ARBA00022840"/>
    </source>
</evidence>
<feature type="compositionally biased region" description="Basic and acidic residues" evidence="8">
    <location>
        <begin position="88"/>
        <end position="103"/>
    </location>
</feature>
<dbReference type="Gene3D" id="3.30.160.20">
    <property type="match status" value="2"/>
</dbReference>
<dbReference type="Proteomes" id="UP000694546">
    <property type="component" value="Chromosome 15"/>
</dbReference>
<evidence type="ECO:0000256" key="7">
    <source>
        <dbReference type="PROSITE-ProRule" id="PRU10141"/>
    </source>
</evidence>
<dbReference type="GO" id="GO:0005634">
    <property type="term" value="C:nucleus"/>
    <property type="evidence" value="ECO:0007669"/>
    <property type="project" value="TreeGrafter"/>
</dbReference>
<feature type="region of interest" description="Disordered" evidence="8">
    <location>
        <begin position="82"/>
        <end position="110"/>
    </location>
</feature>
<dbReference type="InterPro" id="IPR008271">
    <property type="entry name" value="Ser/Thr_kinase_AS"/>
</dbReference>
<dbReference type="GO" id="GO:0003725">
    <property type="term" value="F:double-stranded RNA binding"/>
    <property type="evidence" value="ECO:0007669"/>
    <property type="project" value="InterPro"/>
</dbReference>
<evidence type="ECO:0000256" key="2">
    <source>
        <dbReference type="ARBA" id="ARBA00022741"/>
    </source>
</evidence>
<comment type="similarity">
    <text evidence="5">Belongs to the protein kinase superfamily. Ser/Thr protein kinase family. GCN2 subfamily.</text>
</comment>
<keyword evidence="12" id="KW-1185">Reference proteome</keyword>
<dbReference type="InterPro" id="IPR044452">
    <property type="entry name" value="EIF2AK2_DSRM_1"/>
</dbReference>
<dbReference type="CDD" id="cd13996">
    <property type="entry name" value="STKc_EIF2AK"/>
    <property type="match status" value="1"/>
</dbReference>
<dbReference type="Gene3D" id="1.10.510.10">
    <property type="entry name" value="Transferase(Phosphotransferase) domain 1"/>
    <property type="match status" value="1"/>
</dbReference>
<evidence type="ECO:0000256" key="8">
    <source>
        <dbReference type="SAM" id="MobiDB-lite"/>
    </source>
</evidence>
<evidence type="ECO:0000259" key="9">
    <source>
        <dbReference type="PROSITE" id="PS50011"/>
    </source>
</evidence>
<dbReference type="PANTHER" id="PTHR11042">
    <property type="entry name" value="EUKARYOTIC TRANSLATION INITIATION FACTOR 2-ALPHA KINASE EIF2-ALPHA KINASE -RELATED"/>
    <property type="match status" value="1"/>
</dbReference>
<name>A0A8C4ZR71_GADMO</name>
<dbReference type="PROSITE" id="PS50137">
    <property type="entry name" value="DS_RBD"/>
    <property type="match status" value="2"/>
</dbReference>
<feature type="region of interest" description="Disordered" evidence="8">
    <location>
        <begin position="272"/>
        <end position="346"/>
    </location>
</feature>
<feature type="binding site" evidence="7">
    <location>
        <position position="408"/>
    </location>
    <ligand>
        <name>ATP</name>
        <dbReference type="ChEBI" id="CHEBI:30616"/>
    </ligand>
</feature>
<dbReference type="SUPFAM" id="SSF54768">
    <property type="entry name" value="dsRNA-binding domain-like"/>
    <property type="match status" value="2"/>
</dbReference>
<feature type="compositionally biased region" description="Low complexity" evidence="8">
    <location>
        <begin position="320"/>
        <end position="331"/>
    </location>
</feature>
<dbReference type="InterPro" id="IPR050339">
    <property type="entry name" value="CC_SR_Kinase"/>
</dbReference>
<dbReference type="PROSITE" id="PS00107">
    <property type="entry name" value="PROTEIN_KINASE_ATP"/>
    <property type="match status" value="1"/>
</dbReference>
<feature type="domain" description="Protein kinase" evidence="9">
    <location>
        <begin position="379"/>
        <end position="652"/>
    </location>
</feature>
<feature type="domain" description="DRBM" evidence="10">
    <location>
        <begin position="148"/>
        <end position="182"/>
    </location>
</feature>
<dbReference type="SMART" id="SM00220">
    <property type="entry name" value="S_TKc"/>
    <property type="match status" value="1"/>
</dbReference>
<dbReference type="InterPro" id="IPR014720">
    <property type="entry name" value="dsRBD_dom"/>
</dbReference>
<keyword evidence="1" id="KW-0808">Transferase</keyword>
<dbReference type="GO" id="GO:0005737">
    <property type="term" value="C:cytoplasm"/>
    <property type="evidence" value="ECO:0007669"/>
    <property type="project" value="TreeGrafter"/>
</dbReference>
<feature type="compositionally biased region" description="Basic and acidic residues" evidence="8">
    <location>
        <begin position="272"/>
        <end position="281"/>
    </location>
</feature>
<dbReference type="PROSITE" id="PS00108">
    <property type="entry name" value="PROTEIN_KINASE_ST"/>
    <property type="match status" value="1"/>
</dbReference>
<dbReference type="Gene3D" id="3.30.200.20">
    <property type="entry name" value="Phosphorylase Kinase, domain 1"/>
    <property type="match status" value="1"/>
</dbReference>
<dbReference type="AlphaFoldDB" id="A0A8C4ZR71"/>
<feature type="compositionally biased region" description="Basic and acidic residues" evidence="8">
    <location>
        <begin position="300"/>
        <end position="313"/>
    </location>
</feature>
<dbReference type="PANTHER" id="PTHR11042:SF91">
    <property type="entry name" value="EUKARYOTIC TRANSLATION INITIATION FACTOR 2-ALPHA KINASE"/>
    <property type="match status" value="1"/>
</dbReference>
<dbReference type="GO" id="GO:0005524">
    <property type="term" value="F:ATP binding"/>
    <property type="evidence" value="ECO:0007669"/>
    <property type="project" value="UniProtKB-UniRule"/>
</dbReference>
<organism evidence="11 12">
    <name type="scientific">Gadus morhua</name>
    <name type="common">Atlantic cod</name>
    <dbReference type="NCBI Taxonomy" id="8049"/>
    <lineage>
        <taxon>Eukaryota</taxon>
        <taxon>Metazoa</taxon>
        <taxon>Chordata</taxon>
        <taxon>Craniata</taxon>
        <taxon>Vertebrata</taxon>
        <taxon>Euteleostomi</taxon>
        <taxon>Actinopterygii</taxon>
        <taxon>Neopterygii</taxon>
        <taxon>Teleostei</taxon>
        <taxon>Neoteleostei</taxon>
        <taxon>Acanthomorphata</taxon>
        <taxon>Zeiogadaria</taxon>
        <taxon>Gadariae</taxon>
        <taxon>Gadiformes</taxon>
        <taxon>Gadoidei</taxon>
        <taxon>Gadidae</taxon>
        <taxon>Gadus</taxon>
    </lineage>
</organism>
<evidence type="ECO:0000256" key="5">
    <source>
        <dbReference type="ARBA" id="ARBA00037982"/>
    </source>
</evidence>
<dbReference type="CDD" id="cd19903">
    <property type="entry name" value="DSRM_EIF2AK2_rpt1"/>
    <property type="match status" value="1"/>
</dbReference>
<keyword evidence="6" id="KW-0694">RNA-binding</keyword>
<keyword evidence="3" id="KW-0418">Kinase</keyword>
<keyword evidence="4 7" id="KW-0067">ATP-binding</keyword>
<accession>A0A8C4ZR71</accession>